<dbReference type="AlphaFoldDB" id="A0A5N8VL88"/>
<accession>A0A5N8VL88</accession>
<dbReference type="GO" id="GO:0006355">
    <property type="term" value="P:regulation of DNA-templated transcription"/>
    <property type="evidence" value="ECO:0007669"/>
    <property type="project" value="InterPro"/>
</dbReference>
<dbReference type="GO" id="GO:0003677">
    <property type="term" value="F:DNA binding"/>
    <property type="evidence" value="ECO:0007669"/>
    <property type="project" value="UniProtKB-KW"/>
</dbReference>
<proteinExistence type="predicted"/>
<dbReference type="Pfam" id="PF13191">
    <property type="entry name" value="AAA_16"/>
    <property type="match status" value="1"/>
</dbReference>
<dbReference type="PRINTS" id="PR00038">
    <property type="entry name" value="HTHLUXR"/>
</dbReference>
<dbReference type="InterPro" id="IPR041664">
    <property type="entry name" value="AAA_16"/>
</dbReference>
<keyword evidence="1" id="KW-0238">DNA-binding</keyword>
<reference evidence="4 5" key="1">
    <citation type="submission" date="2019-07" db="EMBL/GenBank/DDBJ databases">
        <title>New species of Amycolatopsis and Streptomyces.</title>
        <authorList>
            <person name="Duangmal K."/>
            <person name="Teo W.F.A."/>
            <person name="Lipun K."/>
        </authorList>
    </citation>
    <scope>NUCLEOTIDE SEQUENCE [LARGE SCALE GENOMIC DNA]</scope>
    <source>
        <strain evidence="4 5">NBRC 109810</strain>
    </source>
</reference>
<feature type="domain" description="HTH luxR-type" evidence="3">
    <location>
        <begin position="955"/>
        <end position="1020"/>
    </location>
</feature>
<feature type="region of interest" description="Disordered" evidence="2">
    <location>
        <begin position="524"/>
        <end position="549"/>
    </location>
</feature>
<evidence type="ECO:0000313" key="4">
    <source>
        <dbReference type="EMBL" id="MPY36027.1"/>
    </source>
</evidence>
<keyword evidence="5" id="KW-1185">Reference proteome</keyword>
<dbReference type="InterPro" id="IPR011990">
    <property type="entry name" value="TPR-like_helical_dom_sf"/>
</dbReference>
<dbReference type="InterPro" id="IPR016032">
    <property type="entry name" value="Sig_transdc_resp-reg_C-effctor"/>
</dbReference>
<dbReference type="EMBL" id="VJZD01000193">
    <property type="protein sequence ID" value="MPY36027.1"/>
    <property type="molecule type" value="Genomic_DNA"/>
</dbReference>
<dbReference type="Gene3D" id="1.25.40.10">
    <property type="entry name" value="Tetratricopeptide repeat domain"/>
    <property type="match status" value="1"/>
</dbReference>
<dbReference type="SUPFAM" id="SSF52540">
    <property type="entry name" value="P-loop containing nucleoside triphosphate hydrolases"/>
    <property type="match status" value="1"/>
</dbReference>
<evidence type="ECO:0000256" key="2">
    <source>
        <dbReference type="SAM" id="MobiDB-lite"/>
    </source>
</evidence>
<sequence>MPPRPLRPPRLHGRSAELEAVEALLARLRADRGGALVLTGTPGLGRTALLAQVRRTFDEGTVWHAGATRAESRIPYGGLHALLSSAAADPPLRALRVLGAGLEPAALLELLGERTSVRPLLVCVDDVHLWDGPSRAALGFVARRLDTARPIGLLLSAAARGRPDGELAGLPLVRLGPLDPAAADALADDLAAGSLDPAVRRVLVRETVGNPRLLTDALAGLGPRQLGGELPLPRPLVAPDVLVRACGAGPGDLPSGTRLLLLLAAAAQEQDPYGHGADLLLVLRAAGAAGAGRAELAEAEDAGVLRVAGERVVFADEPLRRAVRDEVSPARRRQAHTLLALALAGERRRLPRLVHRALAAPGPDPRLAAELAAVAEDDPSRTHAERSVALERAAVLTEHDGARVARLAAAADHARLAGRPARARELLAAARPWPAHDAVRGRAELVRGLLELQDGPVADACEALRLAAELLAPYDAQRTDLALLAGMEAAWSAGDAESYLRITGGSGPSVPREVPVPHPTRALPPTGALPAPSGALSAPSGALPRIPPQALPGAPARAFPDVVPDVVLDALSDALPEDLSRVLPAVPAESLPAVRPTVWPARTFAAEYRAGMTDLLSGRTARGRQALRRLVERGERAGDPELLVCAGAAALVVGDLAAACRVHARALAVARSRGHATLVPLVLERLAYGELRAGRHLRARVHAEEGLRAALRTGQRNIAAHQHAVLALVASLAGDADTVAEHAAACSAVADPHGLALAASLAQWALARTDLSRGRAPEAAARLGPLVRPGPCGGHFAVRMLAVPCYVEAAVLAGAPQAAPAVVEEFAVWAEQGIDAAAPALLARCRALLETVDGRGEPAARDGTPPPDDDRTGPHPAEVHYTEALARHDLVGGDFERARTQLLFGNWLRRRRRPGEARGRLRDALVAFERCGAGAWARQARAELRATGDAPAAEPRGPLVRLTPQQLRIARFVAEGATNREVAMRLSVSPRTVDHHLRNVFALLGVRSRIELARFVDREDASGGGPGEPTPARYGFPARE</sequence>
<name>A0A5N8VL88_9ACTN</name>
<gene>
    <name evidence="4" type="ORF">FNH09_33795</name>
</gene>
<dbReference type="SUPFAM" id="SSF46894">
    <property type="entry name" value="C-terminal effector domain of the bipartite response regulators"/>
    <property type="match status" value="1"/>
</dbReference>
<dbReference type="InterPro" id="IPR039420">
    <property type="entry name" value="WalR-like"/>
</dbReference>
<feature type="region of interest" description="Disordered" evidence="2">
    <location>
        <begin position="854"/>
        <end position="876"/>
    </location>
</feature>
<evidence type="ECO:0000259" key="3">
    <source>
        <dbReference type="PROSITE" id="PS50043"/>
    </source>
</evidence>
<evidence type="ECO:0000256" key="1">
    <source>
        <dbReference type="ARBA" id="ARBA00023125"/>
    </source>
</evidence>
<dbReference type="InterPro" id="IPR036388">
    <property type="entry name" value="WH-like_DNA-bd_sf"/>
</dbReference>
<protein>
    <submittedName>
        <fullName evidence="4">AAA family ATPase</fullName>
    </submittedName>
</protein>
<dbReference type="Pfam" id="PF00196">
    <property type="entry name" value="GerE"/>
    <property type="match status" value="1"/>
</dbReference>
<dbReference type="PANTHER" id="PTHR43214">
    <property type="entry name" value="TWO-COMPONENT RESPONSE REGULATOR"/>
    <property type="match status" value="1"/>
</dbReference>
<organism evidence="4 5">
    <name type="scientific">Streptomyces adustus</name>
    <dbReference type="NCBI Taxonomy" id="1609272"/>
    <lineage>
        <taxon>Bacteria</taxon>
        <taxon>Bacillati</taxon>
        <taxon>Actinomycetota</taxon>
        <taxon>Actinomycetes</taxon>
        <taxon>Kitasatosporales</taxon>
        <taxon>Streptomycetaceae</taxon>
        <taxon>Streptomyces</taxon>
    </lineage>
</organism>
<dbReference type="SMART" id="SM00421">
    <property type="entry name" value="HTH_LUXR"/>
    <property type="match status" value="1"/>
</dbReference>
<dbReference type="InterPro" id="IPR000792">
    <property type="entry name" value="Tscrpt_reg_LuxR_C"/>
</dbReference>
<comment type="caution">
    <text evidence="4">The sequence shown here is derived from an EMBL/GenBank/DDBJ whole genome shotgun (WGS) entry which is preliminary data.</text>
</comment>
<dbReference type="Proteomes" id="UP000325849">
    <property type="component" value="Unassembled WGS sequence"/>
</dbReference>
<dbReference type="Gene3D" id="1.10.10.10">
    <property type="entry name" value="Winged helix-like DNA-binding domain superfamily/Winged helix DNA-binding domain"/>
    <property type="match status" value="1"/>
</dbReference>
<feature type="region of interest" description="Disordered" evidence="2">
    <location>
        <begin position="1019"/>
        <end position="1040"/>
    </location>
</feature>
<evidence type="ECO:0000313" key="5">
    <source>
        <dbReference type="Proteomes" id="UP000325849"/>
    </source>
</evidence>
<dbReference type="CDD" id="cd06170">
    <property type="entry name" value="LuxR_C_like"/>
    <property type="match status" value="1"/>
</dbReference>
<feature type="compositionally biased region" description="Low complexity" evidence="2">
    <location>
        <begin position="528"/>
        <end position="544"/>
    </location>
</feature>
<dbReference type="PROSITE" id="PS50043">
    <property type="entry name" value="HTH_LUXR_2"/>
    <property type="match status" value="1"/>
</dbReference>
<dbReference type="Gene3D" id="3.40.50.300">
    <property type="entry name" value="P-loop containing nucleotide triphosphate hydrolases"/>
    <property type="match status" value="1"/>
</dbReference>
<dbReference type="PANTHER" id="PTHR43214:SF42">
    <property type="entry name" value="TRANSCRIPTIONAL REGULATORY PROTEIN DESR"/>
    <property type="match status" value="1"/>
</dbReference>
<dbReference type="InterPro" id="IPR027417">
    <property type="entry name" value="P-loop_NTPase"/>
</dbReference>